<evidence type="ECO:0000313" key="1">
    <source>
        <dbReference type="EMBL" id="JAH51163.1"/>
    </source>
</evidence>
<name>A0A0E9TEJ5_ANGAN</name>
<organism evidence="1">
    <name type="scientific">Anguilla anguilla</name>
    <name type="common">European freshwater eel</name>
    <name type="synonym">Muraena anguilla</name>
    <dbReference type="NCBI Taxonomy" id="7936"/>
    <lineage>
        <taxon>Eukaryota</taxon>
        <taxon>Metazoa</taxon>
        <taxon>Chordata</taxon>
        <taxon>Craniata</taxon>
        <taxon>Vertebrata</taxon>
        <taxon>Euteleostomi</taxon>
        <taxon>Actinopterygii</taxon>
        <taxon>Neopterygii</taxon>
        <taxon>Teleostei</taxon>
        <taxon>Anguilliformes</taxon>
        <taxon>Anguillidae</taxon>
        <taxon>Anguilla</taxon>
    </lineage>
</organism>
<sequence>MEAVRASYNSVNTN</sequence>
<dbReference type="EMBL" id="GBXM01057414">
    <property type="protein sequence ID" value="JAH51163.1"/>
    <property type="molecule type" value="Transcribed_RNA"/>
</dbReference>
<accession>A0A0E9TEJ5</accession>
<reference evidence="1" key="2">
    <citation type="journal article" date="2015" name="Fish Shellfish Immunol.">
        <title>Early steps in the European eel (Anguilla anguilla)-Vibrio vulnificus interaction in the gills: Role of the RtxA13 toxin.</title>
        <authorList>
            <person name="Callol A."/>
            <person name="Pajuelo D."/>
            <person name="Ebbesson L."/>
            <person name="Teles M."/>
            <person name="MacKenzie S."/>
            <person name="Amaro C."/>
        </authorList>
    </citation>
    <scope>NUCLEOTIDE SEQUENCE</scope>
</reference>
<protein>
    <submittedName>
        <fullName evidence="1">Uncharacterized protein</fullName>
    </submittedName>
</protein>
<proteinExistence type="predicted"/>
<reference evidence="1" key="1">
    <citation type="submission" date="2014-11" db="EMBL/GenBank/DDBJ databases">
        <authorList>
            <person name="Amaro Gonzalez C."/>
        </authorList>
    </citation>
    <scope>NUCLEOTIDE SEQUENCE</scope>
</reference>